<accession>A0A836BSA3</accession>
<gene>
    <name evidence="2" type="ORF">HYH03_015790</name>
</gene>
<feature type="signal peptide" evidence="1">
    <location>
        <begin position="1"/>
        <end position="21"/>
    </location>
</feature>
<dbReference type="OrthoDB" id="542036at2759"/>
<protein>
    <submittedName>
        <fullName evidence="2">Uncharacterized protein</fullName>
    </submittedName>
</protein>
<dbReference type="EMBL" id="JAEHOE010000128">
    <property type="protein sequence ID" value="KAG2485518.1"/>
    <property type="molecule type" value="Genomic_DNA"/>
</dbReference>
<dbReference type="Proteomes" id="UP000612055">
    <property type="component" value="Unassembled WGS sequence"/>
</dbReference>
<organism evidence="2 3">
    <name type="scientific">Edaphochlamys debaryana</name>
    <dbReference type="NCBI Taxonomy" id="47281"/>
    <lineage>
        <taxon>Eukaryota</taxon>
        <taxon>Viridiplantae</taxon>
        <taxon>Chlorophyta</taxon>
        <taxon>core chlorophytes</taxon>
        <taxon>Chlorophyceae</taxon>
        <taxon>CS clade</taxon>
        <taxon>Chlamydomonadales</taxon>
        <taxon>Chlamydomonadales incertae sedis</taxon>
        <taxon>Edaphochlamys</taxon>
    </lineage>
</organism>
<keyword evidence="1" id="KW-0732">Signal</keyword>
<comment type="caution">
    <text evidence="2">The sequence shown here is derived from an EMBL/GenBank/DDBJ whole genome shotgun (WGS) entry which is preliminary data.</text>
</comment>
<name>A0A836BSA3_9CHLO</name>
<evidence type="ECO:0000313" key="2">
    <source>
        <dbReference type="EMBL" id="KAG2485518.1"/>
    </source>
</evidence>
<reference evidence="2" key="1">
    <citation type="journal article" date="2020" name="bioRxiv">
        <title>Comparative genomics of Chlamydomonas.</title>
        <authorList>
            <person name="Craig R.J."/>
            <person name="Hasan A.R."/>
            <person name="Ness R.W."/>
            <person name="Keightley P.D."/>
        </authorList>
    </citation>
    <scope>NUCLEOTIDE SEQUENCE</scope>
    <source>
        <strain evidence="2">CCAP 11/70</strain>
    </source>
</reference>
<evidence type="ECO:0000313" key="3">
    <source>
        <dbReference type="Proteomes" id="UP000612055"/>
    </source>
</evidence>
<evidence type="ECO:0000256" key="1">
    <source>
        <dbReference type="SAM" id="SignalP"/>
    </source>
</evidence>
<dbReference type="AlphaFoldDB" id="A0A836BSA3"/>
<keyword evidence="3" id="KW-1185">Reference proteome</keyword>
<feature type="chain" id="PRO_5032558230" evidence="1">
    <location>
        <begin position="22"/>
        <end position="239"/>
    </location>
</feature>
<sequence>MRNAFGALLAFLVASILVAYAQVPAAFWGKCLGPYVLCAVANCSIRADTGNKKYPLQAECGCLTPESNGLPYGASLVTPNIIKREKAYKATLQECFGNDPLANGTCTAVNSMPACKAINNYNLYPGGDWPLISTYRPWSNEGAQECVGKADNSSIMAECMTAACYKKTAWDGSPYTCFCPVVTVPAGEKYGLGFPKDKYGAQGIPCDQPRGYIPSGEIYSVITVGRRRVYSRRALWQYV</sequence>
<proteinExistence type="predicted"/>